<dbReference type="Gene3D" id="2.30.30.140">
    <property type="match status" value="1"/>
</dbReference>
<feature type="region of interest" description="Disordered" evidence="1">
    <location>
        <begin position="591"/>
        <end position="624"/>
    </location>
</feature>
<dbReference type="GO" id="GO:0003682">
    <property type="term" value="F:chromatin binding"/>
    <property type="evidence" value="ECO:0007669"/>
    <property type="project" value="InterPro"/>
</dbReference>
<dbReference type="Pfam" id="PF01426">
    <property type="entry name" value="BAH"/>
    <property type="match status" value="1"/>
</dbReference>
<feature type="non-terminal residue" evidence="3">
    <location>
        <position position="1"/>
    </location>
</feature>
<evidence type="ECO:0000313" key="3">
    <source>
        <dbReference type="EMBL" id="KAJ3600384.1"/>
    </source>
</evidence>
<dbReference type="InterPro" id="IPR043151">
    <property type="entry name" value="BAH_sf"/>
</dbReference>
<feature type="compositionally biased region" description="Acidic residues" evidence="1">
    <location>
        <begin position="130"/>
        <end position="156"/>
    </location>
</feature>
<evidence type="ECO:0000256" key="1">
    <source>
        <dbReference type="SAM" id="MobiDB-lite"/>
    </source>
</evidence>
<feature type="compositionally biased region" description="Basic and acidic residues" evidence="1">
    <location>
        <begin position="255"/>
        <end position="264"/>
    </location>
</feature>
<dbReference type="InterPro" id="IPR048924">
    <property type="entry name" value="BAHCC1-like_Tudor"/>
</dbReference>
<feature type="compositionally biased region" description="Polar residues" evidence="1">
    <location>
        <begin position="16"/>
        <end position="38"/>
    </location>
</feature>
<dbReference type="PANTHER" id="PTHR12505:SF25">
    <property type="entry name" value="BAH AND COILED-COIL DOMAIN-CONTAINING PROTEIN 1-LIKE ISOFORM X1"/>
    <property type="match status" value="1"/>
</dbReference>
<gene>
    <name evidence="3" type="ORF">NHX12_031369</name>
</gene>
<feature type="region of interest" description="Disordered" evidence="1">
    <location>
        <begin position="782"/>
        <end position="867"/>
    </location>
</feature>
<dbReference type="PROSITE" id="PS51038">
    <property type="entry name" value="BAH"/>
    <property type="match status" value="1"/>
</dbReference>
<accession>A0A9Q0IIU8</accession>
<organism evidence="3 4">
    <name type="scientific">Muraenolepis orangiensis</name>
    <name type="common">Patagonian moray cod</name>
    <dbReference type="NCBI Taxonomy" id="630683"/>
    <lineage>
        <taxon>Eukaryota</taxon>
        <taxon>Metazoa</taxon>
        <taxon>Chordata</taxon>
        <taxon>Craniata</taxon>
        <taxon>Vertebrata</taxon>
        <taxon>Euteleostomi</taxon>
        <taxon>Actinopterygii</taxon>
        <taxon>Neopterygii</taxon>
        <taxon>Teleostei</taxon>
        <taxon>Neoteleostei</taxon>
        <taxon>Acanthomorphata</taxon>
        <taxon>Zeiogadaria</taxon>
        <taxon>Gadariae</taxon>
        <taxon>Gadiformes</taxon>
        <taxon>Muraenolepidoidei</taxon>
        <taxon>Muraenolepididae</taxon>
        <taxon>Muraenolepis</taxon>
    </lineage>
</organism>
<evidence type="ECO:0000313" key="4">
    <source>
        <dbReference type="Proteomes" id="UP001148018"/>
    </source>
</evidence>
<feature type="compositionally biased region" description="Low complexity" evidence="1">
    <location>
        <begin position="786"/>
        <end position="799"/>
    </location>
</feature>
<feature type="compositionally biased region" description="Low complexity" evidence="1">
    <location>
        <begin position="732"/>
        <end position="762"/>
    </location>
</feature>
<dbReference type="PANTHER" id="PTHR12505">
    <property type="entry name" value="PHD FINGER TRANSCRIPTION FACTOR"/>
    <property type="match status" value="1"/>
</dbReference>
<name>A0A9Q0IIU8_9TELE</name>
<feature type="domain" description="BAH" evidence="2">
    <location>
        <begin position="906"/>
        <end position="1027"/>
    </location>
</feature>
<dbReference type="EMBL" id="JANIIK010000047">
    <property type="protein sequence ID" value="KAJ3600384.1"/>
    <property type="molecule type" value="Genomic_DNA"/>
</dbReference>
<dbReference type="AlphaFoldDB" id="A0A9Q0IIU8"/>
<reference evidence="3" key="1">
    <citation type="submission" date="2022-07" db="EMBL/GenBank/DDBJ databases">
        <title>Chromosome-level genome of Muraenolepis orangiensis.</title>
        <authorList>
            <person name="Kim J."/>
        </authorList>
    </citation>
    <scope>NUCLEOTIDE SEQUENCE</scope>
    <source>
        <strain evidence="3">KU_S4_2022</strain>
        <tissue evidence="3">Muscle</tissue>
    </source>
</reference>
<dbReference type="InterPro" id="IPR001025">
    <property type="entry name" value="BAH_dom"/>
</dbReference>
<feature type="compositionally biased region" description="Polar residues" evidence="1">
    <location>
        <begin position="591"/>
        <end position="600"/>
    </location>
</feature>
<keyword evidence="4" id="KW-1185">Reference proteome</keyword>
<protein>
    <recommendedName>
        <fullName evidence="2">BAH domain-containing protein</fullName>
    </recommendedName>
</protein>
<feature type="region of interest" description="Disordered" evidence="1">
    <location>
        <begin position="1"/>
        <end position="342"/>
    </location>
</feature>
<feature type="region of interest" description="Disordered" evidence="1">
    <location>
        <begin position="732"/>
        <end position="766"/>
    </location>
</feature>
<feature type="compositionally biased region" description="Basic and acidic residues" evidence="1">
    <location>
        <begin position="844"/>
        <end position="856"/>
    </location>
</feature>
<sequence length="1033" mass="110286">VKAQGCRRSGGPPGSASKQQPPLQVSSQLRQKVQSTRSVAVAGDKGPSPTATAVGSAPKYRHAAPGNIKAEGRRESGGQSDTAASGDSASQEGWMGLSRTAGGRKRGPPSPRPPGRPRGGGGLRGRGREEEGESSPPDESDSSDSDEEEEDSSYDSDEGHYFKAQPTLRDVTQTSSCLAGPTPSSVVRLEANQKARNKRERQELYASGTGGSYHWSAGGAEGDVKVRRKAPCRLSLLATTAKTTRRPNRGPGGTGEREGGERRGACGARPQEAAPRGGLYRRTPAGPATFPSTSERLKRATRKSTSLRGPVSKKRSWLLSGGPTETPRSQEGSRGRRCRTSQKGRAVSLLLESFAADEGFRMDDSSFSEGDEDAVFPYGHKSHAVPNCVLSRELLADGLKVLDVRPETETLLSEGTRVCALWSERSRCLYPGYVRRGSSSDEGKPGGLMVEFDDGDRGKISLHNIRLLPPGYQIHCECPSEDHPQAPRPQLPRCCPEDPRAGGFPVWSRASLETDPGTQASRPLTAKRHLSTREGQGDPRLNGLPKKTPRAGREDDPFRSQCSTPAKGLFNSSSFAVDSFSSIANGYSSFGSSGPVSGTPNRGGGAPYGHKRKQDGETGAPVRSKKSGQFLVKLDHEGVTSPKTKNSKALLSLGGSVFGSKGVGGVPRPEAYAHPVLLVKDNKKGGASQADLLLKGAPSQKKPSPSLALGEYKDLGFSSHRDCSFLSRLSVSSSSSGSSSSSSSGSLSSSSLCSSDNDSSYSSEEEESSALMLQSCLSSHRGLLRPHGSPGAAAAASGPHQRRSLVAKTAAASSQVKVRGPNDPISGGKPQKRKEYGGSASKPSSKEAVKRPRMLPEDDNALPRPKVTSLLSGQPVWKWSGSPTQRRGLKGKARKLFYKAVVRGRDTVKVGDCAVFLSAGRPHLPYVGRIESFWESWTSSMVVKVKWFYHPEETKLGKRHPEGKYALYQSSHEDENDVQTISHKCRVVGRDEYDRLTRGQRPADAPADLYCLAGTYDPTAGQLVTTERMSVLC</sequence>
<dbReference type="Pfam" id="PF21744">
    <property type="entry name" value="BAHCC1-like_Tudor"/>
    <property type="match status" value="1"/>
</dbReference>
<dbReference type="SMART" id="SM00439">
    <property type="entry name" value="BAH"/>
    <property type="match status" value="1"/>
</dbReference>
<dbReference type="Proteomes" id="UP001148018">
    <property type="component" value="Unassembled WGS sequence"/>
</dbReference>
<evidence type="ECO:0000259" key="2">
    <source>
        <dbReference type="PROSITE" id="PS51038"/>
    </source>
</evidence>
<dbReference type="Gene3D" id="2.30.30.490">
    <property type="match status" value="1"/>
</dbReference>
<dbReference type="InterPro" id="IPR052429">
    <property type="entry name" value="BAH_domain_protein"/>
</dbReference>
<feature type="compositionally biased region" description="Polar residues" evidence="1">
    <location>
        <begin position="170"/>
        <end position="185"/>
    </location>
</feature>
<dbReference type="CDD" id="cd04714">
    <property type="entry name" value="BAH_BAHCC1"/>
    <property type="match status" value="1"/>
</dbReference>
<proteinExistence type="predicted"/>
<feature type="compositionally biased region" description="Polar residues" evidence="1">
    <location>
        <begin position="77"/>
        <end position="91"/>
    </location>
</feature>
<dbReference type="OrthoDB" id="6426227at2759"/>
<feature type="region of interest" description="Disordered" evidence="1">
    <location>
        <begin position="506"/>
        <end position="565"/>
    </location>
</feature>
<comment type="caution">
    <text evidence="3">The sequence shown here is derived from an EMBL/GenBank/DDBJ whole genome shotgun (WGS) entry which is preliminary data.</text>
</comment>